<feature type="compositionally biased region" description="Low complexity" evidence="1">
    <location>
        <begin position="217"/>
        <end position="228"/>
    </location>
</feature>
<sequence>MDFTSRPRMLPIAIQNGRHRSLPPLLLPDVSRLGVVSSSAAHALQMPPGTRLSGVEGQPRGGLESLARIAVANDVSPVHRPLQHPHFQHPPLPLAAPSAAPVRAPGSSPVGPSASLPASTAVAAAPAAPATPAPRASKRQRAGPSCDTCRLKKIKCDARIQTLWQHETLIMFNGNRQESLHVILTADDAQAVLELHQRHVGSAGGAGGEASDDKTEPTSPQSPSSSSSWASYVQAVLREQAGPKRDSAEELVRHVDKLILFQPCASCTKAIRPVSRESGGSSPVAKSPSAAALPANTLGCCSFAKGYTRADITLFSRLGQKLGARTQLSDFTVNDYKKAGY</sequence>
<dbReference type="GO" id="GO:0008270">
    <property type="term" value="F:zinc ion binding"/>
    <property type="evidence" value="ECO:0007669"/>
    <property type="project" value="InterPro"/>
</dbReference>
<feature type="region of interest" description="Disordered" evidence="1">
    <location>
        <begin position="82"/>
        <end position="146"/>
    </location>
</feature>
<evidence type="ECO:0000313" key="3">
    <source>
        <dbReference type="Proteomes" id="UP000190274"/>
    </source>
</evidence>
<organism evidence="2 3">
    <name type="scientific">Lachancea dasiensis</name>
    <dbReference type="NCBI Taxonomy" id="1072105"/>
    <lineage>
        <taxon>Eukaryota</taxon>
        <taxon>Fungi</taxon>
        <taxon>Dikarya</taxon>
        <taxon>Ascomycota</taxon>
        <taxon>Saccharomycotina</taxon>
        <taxon>Saccharomycetes</taxon>
        <taxon>Saccharomycetales</taxon>
        <taxon>Saccharomycetaceae</taxon>
        <taxon>Lachancea</taxon>
    </lineage>
</organism>
<reference evidence="2 3" key="1">
    <citation type="submission" date="2016-03" db="EMBL/GenBank/DDBJ databases">
        <authorList>
            <person name="Devillers H."/>
        </authorList>
    </citation>
    <scope>NUCLEOTIDE SEQUENCE [LARGE SCALE GENOMIC DNA]</scope>
    <source>
        <strain evidence="2">CBS 10888</strain>
    </source>
</reference>
<dbReference type="SUPFAM" id="SSF57701">
    <property type="entry name" value="Zn2/Cys6 DNA-binding domain"/>
    <property type="match status" value="1"/>
</dbReference>
<dbReference type="EMBL" id="LT598458">
    <property type="protein sequence ID" value="SCU90824.1"/>
    <property type="molecule type" value="Genomic_DNA"/>
</dbReference>
<evidence type="ECO:0000256" key="1">
    <source>
        <dbReference type="SAM" id="MobiDB-lite"/>
    </source>
</evidence>
<feature type="region of interest" description="Disordered" evidence="1">
    <location>
        <begin position="201"/>
        <end position="228"/>
    </location>
</feature>
<feature type="compositionally biased region" description="Low complexity" evidence="1">
    <location>
        <begin position="95"/>
        <end position="135"/>
    </location>
</feature>
<accession>A0A1G4JKE6</accession>
<evidence type="ECO:0000313" key="2">
    <source>
        <dbReference type="EMBL" id="SCU90824.1"/>
    </source>
</evidence>
<dbReference type="CDD" id="cd00067">
    <property type="entry name" value="GAL4"/>
    <property type="match status" value="1"/>
</dbReference>
<proteinExistence type="predicted"/>
<gene>
    <name evidence="2" type="ORF">LADA_0F06612G</name>
</gene>
<dbReference type="InterPro" id="IPR001138">
    <property type="entry name" value="Zn2Cys6_DnaBD"/>
</dbReference>
<dbReference type="OrthoDB" id="4036575at2759"/>
<keyword evidence="3" id="KW-1185">Reference proteome</keyword>
<protein>
    <submittedName>
        <fullName evidence="2">LADA_0F06612g1_1</fullName>
    </submittedName>
</protein>
<dbReference type="GO" id="GO:0000981">
    <property type="term" value="F:DNA-binding transcription factor activity, RNA polymerase II-specific"/>
    <property type="evidence" value="ECO:0007669"/>
    <property type="project" value="InterPro"/>
</dbReference>
<dbReference type="AlphaFoldDB" id="A0A1G4JKE6"/>
<dbReference type="Proteomes" id="UP000190274">
    <property type="component" value="Chromosome F"/>
</dbReference>
<name>A0A1G4JKE6_9SACH</name>
<dbReference type="InterPro" id="IPR036864">
    <property type="entry name" value="Zn2-C6_fun-type_DNA-bd_sf"/>
</dbReference>